<feature type="compositionally biased region" description="Basic and acidic residues" evidence="1">
    <location>
        <begin position="1032"/>
        <end position="1051"/>
    </location>
</feature>
<feature type="compositionally biased region" description="Polar residues" evidence="1">
    <location>
        <begin position="809"/>
        <end position="820"/>
    </location>
</feature>
<feature type="compositionally biased region" description="Basic and acidic residues" evidence="1">
    <location>
        <begin position="785"/>
        <end position="806"/>
    </location>
</feature>
<evidence type="ECO:0000313" key="2">
    <source>
        <dbReference type="Proteomes" id="UP000694843"/>
    </source>
</evidence>
<feature type="region of interest" description="Disordered" evidence="1">
    <location>
        <begin position="658"/>
        <end position="689"/>
    </location>
</feature>
<gene>
    <name evidence="3" type="primary">LOC108674164</name>
</gene>
<reference evidence="3" key="1">
    <citation type="submission" date="2025-08" db="UniProtKB">
        <authorList>
            <consortium name="RefSeq"/>
        </authorList>
    </citation>
    <scope>IDENTIFICATION</scope>
    <source>
        <tissue evidence="3">Whole organism</tissue>
    </source>
</reference>
<dbReference type="GeneID" id="108674164"/>
<feature type="compositionally biased region" description="Acidic residues" evidence="1">
    <location>
        <begin position="825"/>
        <end position="835"/>
    </location>
</feature>
<name>A0A8B7NXF8_HYAAZ</name>
<dbReference type="RefSeq" id="XP_018017566.1">
    <property type="nucleotide sequence ID" value="XM_018162077.2"/>
</dbReference>
<sequence>MNLISGGVRAREWRHLQKLSAFIVILLTTSVSSTDWRGISNTELQRRSLKLGTNQPNFVQQSSTSWGTKAGNDDDLKQEESINHPGHIRLGAGVEEDSPLKRGISKSFKPPYDGPARDVPATTRSPYVLKVIYENDNKYGGFLDLRSAEIQAKEKALTTEPVPQTLNGEAASQVSSLSSSTLSSDPKPSVHQLESVGFFSISPTVPVYPQNSSNVVVANSPTFYEKITTHTNLPETTYHPHIPYQIENSKTNDNFKPSNIDMFRQSIQATTETIFTTSAPQNNEGLPTGIHKKIATKISPLASIAADASTTTAEGLPFLVSDANAIKGGVKVINLGRLDTNADPKSKAILEQMKNFFGSRFQENVNRPASVLIFQNNKESLHQGHQLTSQNHPTGGKFDIGRLSNLQLPSLHDLFNSSQAPIDSFKFTGTNDPSSALAESVGNSLYVSSANPSFIGMKINHVSSTDNSQVSQASGKDISEASVKDTSQASGKAISLTSGKDIGLANSKDITHANGKDLSQFNLASGISDISRVNTGKSGTINGIGIMGSPVHAKYLNKLIPVTAFIDSNAAPLPGVHFVLNPWVYKFPPWFEPHNPTPPGYVSNSTNELPGDIILDLEDLQAPSDDGQLVNVRVPSFTQFKDEVIKTILESKFRNENRKGKAVEHNDNGQMNNNMLKDETASGTHPGKVVSGVRDIELDVDIAEIEHSIDHDLGSDDDLYTNSAEIDSGRQYTSSGSSRPSDGVTNHFGNPPSHGFDHQQSVGGSDAFHDDEGHHGVHGSGPSKKYHETHSFDGSKVPPPHDDIRTYKPSLTNNDYTSSKPPDIQEFEEPDEGSDENIFNKNLESDHHFHDGKDEFNTDADRPFGHDDIELYNDGYSPSPVYGTPHFHFPNSHSGAFSGQISNSAGSEFSSEDVSDYNHSGEINLSSGITNSGNEISGVPSFPTRPEHTQAAGLGHAAYDPSDASSNFGSDTTNDQAGKLKSSAGDYSFDNVHGGYPYGVHDSESDIGSDSHGSNFESGVIGTNYDSSAPNDFDHHNQDESETELDTHNHFGPDGSVGHHQLSSLDHYSSSDGNAYQNDRPHHYSEVQSGHGGNPGHSTGKIIFRDNAEVNYGNRPDHEGGQLRPFSGHSAPNYKPFRPSPPDPTSIADTSSLQRPLQYQHIRSKVPKQYFQQPHGYAYGDKYSSVFVSKPKYLKSLYGPPSKQKYNRNHGNKPFRPHPILGMNYILTPHKYYYDSHRSTPIMSSGQAVTYWVPSKQNFYRSSSTKRHDLEDSGSRLSEKNLVVGLHPAIQEIVNPSSRLAPPAKNAAGRNFGTPRLSEGLDLLPYLNSLHASRRRKDKLNISVPVSYTNNPLRNVSVTPSEPSNHDLLEQSNSVKRNTKKHSIENGIRVDIIYGSRKPIPALYKDLSSEIPIPPHLLNSKYPHVVVKNSKISNGTESFPRPLLLASSAILGRLKQRVTELRKYSPSQTSQWHWPGEAQTHK</sequence>
<feature type="compositionally biased region" description="Polar residues" evidence="1">
    <location>
        <begin position="963"/>
        <end position="976"/>
    </location>
</feature>
<feature type="compositionally biased region" description="Polar residues" evidence="1">
    <location>
        <begin position="56"/>
        <end position="67"/>
    </location>
</feature>
<feature type="region of interest" description="Disordered" evidence="1">
    <location>
        <begin position="925"/>
        <end position="981"/>
    </location>
</feature>
<feature type="compositionally biased region" description="Polar residues" evidence="1">
    <location>
        <begin position="1061"/>
        <end position="1077"/>
    </location>
</feature>
<organism evidence="2 3">
    <name type="scientific">Hyalella azteca</name>
    <name type="common">Amphipod</name>
    <dbReference type="NCBI Taxonomy" id="294128"/>
    <lineage>
        <taxon>Eukaryota</taxon>
        <taxon>Metazoa</taxon>
        <taxon>Ecdysozoa</taxon>
        <taxon>Arthropoda</taxon>
        <taxon>Crustacea</taxon>
        <taxon>Multicrustacea</taxon>
        <taxon>Malacostraca</taxon>
        <taxon>Eumalacostraca</taxon>
        <taxon>Peracarida</taxon>
        <taxon>Amphipoda</taxon>
        <taxon>Senticaudata</taxon>
        <taxon>Talitrida</taxon>
        <taxon>Talitroidea</taxon>
        <taxon>Hyalellidae</taxon>
        <taxon>Hyalella</taxon>
    </lineage>
</organism>
<dbReference type="KEGG" id="hazt:108674164"/>
<feature type="region of interest" description="Disordered" evidence="1">
    <location>
        <begin position="156"/>
        <end position="187"/>
    </location>
</feature>
<evidence type="ECO:0000313" key="3">
    <source>
        <dbReference type="RefSeq" id="XP_018017566.1"/>
    </source>
</evidence>
<keyword evidence="2" id="KW-1185">Reference proteome</keyword>
<feature type="compositionally biased region" description="Low complexity" evidence="1">
    <location>
        <begin position="175"/>
        <end position="184"/>
    </location>
</feature>
<feature type="region of interest" description="Disordered" evidence="1">
    <location>
        <begin position="56"/>
        <end position="119"/>
    </location>
</feature>
<feature type="compositionally biased region" description="Polar residues" evidence="1">
    <location>
        <begin position="925"/>
        <end position="935"/>
    </location>
</feature>
<feature type="compositionally biased region" description="Basic and acidic residues" evidence="1">
    <location>
        <begin position="71"/>
        <end position="82"/>
    </location>
</feature>
<proteinExistence type="predicted"/>
<protein>
    <submittedName>
        <fullName evidence="3">Uncharacterized protein LOC108674164</fullName>
    </submittedName>
</protein>
<feature type="compositionally biased region" description="Polar residues" evidence="1">
    <location>
        <begin position="720"/>
        <end position="748"/>
    </location>
</feature>
<dbReference type="Proteomes" id="UP000694843">
    <property type="component" value="Unplaced"/>
</dbReference>
<dbReference type="OrthoDB" id="6375357at2759"/>
<feature type="region of interest" description="Disordered" evidence="1">
    <location>
        <begin position="712"/>
        <end position="837"/>
    </location>
</feature>
<accession>A0A8B7NXF8</accession>
<evidence type="ECO:0000256" key="1">
    <source>
        <dbReference type="SAM" id="MobiDB-lite"/>
    </source>
</evidence>
<feature type="compositionally biased region" description="Polar residues" evidence="1">
    <location>
        <begin position="1006"/>
        <end position="1017"/>
    </location>
</feature>
<feature type="region of interest" description="Disordered" evidence="1">
    <location>
        <begin position="1002"/>
        <end position="1154"/>
    </location>
</feature>
<feature type="compositionally biased region" description="Polar residues" evidence="1">
    <location>
        <begin position="161"/>
        <end position="174"/>
    </location>
</feature>
<feature type="compositionally biased region" description="Basic and acidic residues" evidence="1">
    <location>
        <begin position="658"/>
        <end position="667"/>
    </location>
</feature>